<protein>
    <submittedName>
        <fullName evidence="2">Uncharacterized protein</fullName>
    </submittedName>
</protein>
<keyword evidence="1" id="KW-1133">Transmembrane helix</keyword>
<gene>
    <name evidence="2" type="ORF">S01H1_39259</name>
</gene>
<name>X0V0I4_9ZZZZ</name>
<evidence type="ECO:0000313" key="2">
    <source>
        <dbReference type="EMBL" id="GAG11590.1"/>
    </source>
</evidence>
<keyword evidence="1" id="KW-0812">Transmembrane</keyword>
<feature type="transmembrane region" description="Helical" evidence="1">
    <location>
        <begin position="17"/>
        <end position="38"/>
    </location>
</feature>
<keyword evidence="1" id="KW-0472">Membrane</keyword>
<accession>X0V0I4</accession>
<reference evidence="2" key="1">
    <citation type="journal article" date="2014" name="Front. Microbiol.">
        <title>High frequency of phylogenetically diverse reductive dehalogenase-homologous genes in deep subseafloor sedimentary metagenomes.</title>
        <authorList>
            <person name="Kawai M."/>
            <person name="Futagami T."/>
            <person name="Toyoda A."/>
            <person name="Takaki Y."/>
            <person name="Nishi S."/>
            <person name="Hori S."/>
            <person name="Arai W."/>
            <person name="Tsubouchi T."/>
            <person name="Morono Y."/>
            <person name="Uchiyama I."/>
            <person name="Ito T."/>
            <person name="Fujiyama A."/>
            <person name="Inagaki F."/>
            <person name="Takami H."/>
        </authorList>
    </citation>
    <scope>NUCLEOTIDE SEQUENCE</scope>
    <source>
        <strain evidence="2">Expedition CK06-06</strain>
    </source>
</reference>
<sequence>MGDAGQHNIWTVADGSIMILSIWGVILTTLMGVTLSTLRLEHSLGNVNLCADLAAIADDPVGTVYYLEGVQASALVKADATAGVPTTTVAGLTAIAAVAGNICCTNGGNQTGTVEWHMVYAPLDPAVSVINALVYG</sequence>
<comment type="caution">
    <text evidence="2">The sequence shown here is derived from an EMBL/GenBank/DDBJ whole genome shotgun (WGS) entry which is preliminary data.</text>
</comment>
<evidence type="ECO:0000256" key="1">
    <source>
        <dbReference type="SAM" id="Phobius"/>
    </source>
</evidence>
<proteinExistence type="predicted"/>
<dbReference type="EMBL" id="BARS01024764">
    <property type="protein sequence ID" value="GAG11590.1"/>
    <property type="molecule type" value="Genomic_DNA"/>
</dbReference>
<dbReference type="AlphaFoldDB" id="X0V0I4"/>
<organism evidence="2">
    <name type="scientific">marine sediment metagenome</name>
    <dbReference type="NCBI Taxonomy" id="412755"/>
    <lineage>
        <taxon>unclassified sequences</taxon>
        <taxon>metagenomes</taxon>
        <taxon>ecological metagenomes</taxon>
    </lineage>
</organism>